<sequence>MSDLERPLLLIGNPDNRRTFALQQARLRQGLKPAMVLSYIDLLQTWRQGATLAEVVSEAILQGEGREDAGDYAFFIRVDAPGENWNVERELLSLGASVYSPLQRDDNRMMVTREQALLLEQEWGRIYAPAQWFDGWRACLERIDKEVQQFFPSARFLNHPTDIITMFDKRQCQQQLSAHGVTVPPSLQTDVPIRNYDELRAAMRSEGMHRVFVKLACGSGASGVVAYQFNPRTGAEIAITTVGMERNGTEVIFYNEGGMRRYTRTEEVKILLDWLCAEGAQIERWMAKSSIGSRVFDVRQLVAGGQVGHAIVRLSKTPITNLHLRNDRLLPTEAGLKDGQMLLIQNAAQAALSAFPNSWSAGIDVMLSGTEPRAYVLDVNPFGDLLYRVQHRGLGTYEWQMELLRKEPDYYA</sequence>
<organism evidence="1 2">
    <name type="scientific">Paenibacillus amylolyticus</name>
    <dbReference type="NCBI Taxonomy" id="1451"/>
    <lineage>
        <taxon>Bacteria</taxon>
        <taxon>Bacillati</taxon>
        <taxon>Bacillota</taxon>
        <taxon>Bacilli</taxon>
        <taxon>Bacillales</taxon>
        <taxon>Paenibacillaceae</taxon>
        <taxon>Paenibacillus</taxon>
    </lineage>
</organism>
<protein>
    <recommendedName>
        <fullName evidence="3">ATP-grasp domain-containing protein</fullName>
    </recommendedName>
</protein>
<evidence type="ECO:0008006" key="3">
    <source>
        <dbReference type="Google" id="ProtNLM"/>
    </source>
</evidence>
<dbReference type="NCBIfam" id="NF038074">
    <property type="entry name" value="fam_STM4014"/>
    <property type="match status" value="1"/>
</dbReference>
<dbReference type="Proteomes" id="UP001254832">
    <property type="component" value="Unassembled WGS sequence"/>
</dbReference>
<dbReference type="AlphaFoldDB" id="A0AAP5H4H4"/>
<dbReference type="SUPFAM" id="SSF56059">
    <property type="entry name" value="Glutathione synthetase ATP-binding domain-like"/>
    <property type="match status" value="1"/>
</dbReference>
<reference evidence="1" key="1">
    <citation type="submission" date="2023-07" db="EMBL/GenBank/DDBJ databases">
        <title>Sorghum-associated microbial communities from plants grown in Nebraska, USA.</title>
        <authorList>
            <person name="Schachtman D."/>
        </authorList>
    </citation>
    <scope>NUCLEOTIDE SEQUENCE</scope>
    <source>
        <strain evidence="1">BE80</strain>
    </source>
</reference>
<dbReference type="RefSeq" id="WP_235540907.1">
    <property type="nucleotide sequence ID" value="NZ_JAVDTR010000009.1"/>
</dbReference>
<accession>A0AAP5H4H4</accession>
<proteinExistence type="predicted"/>
<dbReference type="InterPro" id="IPR047778">
    <property type="entry name" value="STM4014-like"/>
</dbReference>
<dbReference type="EMBL" id="JAVDTR010000009">
    <property type="protein sequence ID" value="MDR6725080.1"/>
    <property type="molecule type" value="Genomic_DNA"/>
</dbReference>
<gene>
    <name evidence="1" type="ORF">J2W91_003566</name>
</gene>
<evidence type="ECO:0000313" key="2">
    <source>
        <dbReference type="Proteomes" id="UP001254832"/>
    </source>
</evidence>
<name>A0AAP5H4H4_PAEAM</name>
<comment type="caution">
    <text evidence="1">The sequence shown here is derived from an EMBL/GenBank/DDBJ whole genome shotgun (WGS) entry which is preliminary data.</text>
</comment>
<evidence type="ECO:0000313" key="1">
    <source>
        <dbReference type="EMBL" id="MDR6725080.1"/>
    </source>
</evidence>